<dbReference type="Pfam" id="PF02534">
    <property type="entry name" value="T4SS-DNA_transf"/>
    <property type="match status" value="1"/>
</dbReference>
<dbReference type="EMBL" id="LUTU01000015">
    <property type="protein sequence ID" value="OAJ66456.1"/>
    <property type="molecule type" value="Genomic_DNA"/>
</dbReference>
<dbReference type="InterPro" id="IPR027417">
    <property type="entry name" value="P-loop_NTPase"/>
</dbReference>
<dbReference type="Proteomes" id="UP000077786">
    <property type="component" value="Unassembled WGS sequence"/>
</dbReference>
<accession>A0A1B6VGX7</accession>
<keyword evidence="4" id="KW-0812">Transmembrane</keyword>
<proteinExistence type="inferred from homology"/>
<evidence type="ECO:0000256" key="3">
    <source>
        <dbReference type="ARBA" id="ARBA00022475"/>
    </source>
</evidence>
<dbReference type="InterPro" id="IPR003688">
    <property type="entry name" value="TraG/VirD4"/>
</dbReference>
<evidence type="ECO:0000313" key="8">
    <source>
        <dbReference type="Proteomes" id="UP000077786"/>
    </source>
</evidence>
<evidence type="ECO:0000313" key="7">
    <source>
        <dbReference type="EMBL" id="OAJ66456.1"/>
    </source>
</evidence>
<dbReference type="GO" id="GO:0005886">
    <property type="term" value="C:plasma membrane"/>
    <property type="evidence" value="ECO:0007669"/>
    <property type="project" value="UniProtKB-SubCell"/>
</dbReference>
<evidence type="ECO:0000256" key="4">
    <source>
        <dbReference type="ARBA" id="ARBA00022692"/>
    </source>
</evidence>
<dbReference type="Gene3D" id="3.40.50.300">
    <property type="entry name" value="P-loop containing nucleotide triphosphate hydrolases"/>
    <property type="match status" value="1"/>
</dbReference>
<dbReference type="PANTHER" id="PTHR37937">
    <property type="entry name" value="CONJUGATIVE TRANSFER: DNA TRANSPORT"/>
    <property type="match status" value="1"/>
</dbReference>
<dbReference type="CDD" id="cd01127">
    <property type="entry name" value="TrwB_TraG_TraD_VirD4"/>
    <property type="match status" value="1"/>
</dbReference>
<evidence type="ECO:0000256" key="5">
    <source>
        <dbReference type="ARBA" id="ARBA00022989"/>
    </source>
</evidence>
<dbReference type="PANTHER" id="PTHR37937:SF1">
    <property type="entry name" value="CONJUGATIVE TRANSFER: DNA TRANSPORT"/>
    <property type="match status" value="1"/>
</dbReference>
<organism evidence="7 8">
    <name type="scientific">Gluconobacter cerinus</name>
    <dbReference type="NCBI Taxonomy" id="38307"/>
    <lineage>
        <taxon>Bacteria</taxon>
        <taxon>Pseudomonadati</taxon>
        <taxon>Pseudomonadota</taxon>
        <taxon>Alphaproteobacteria</taxon>
        <taxon>Acetobacterales</taxon>
        <taxon>Acetobacteraceae</taxon>
        <taxon>Gluconobacter</taxon>
    </lineage>
</organism>
<comment type="similarity">
    <text evidence="2">Belongs to the VirD4/TraG family.</text>
</comment>
<keyword evidence="5" id="KW-1133">Transmembrane helix</keyword>
<gene>
    <name evidence="7" type="ORF">A0123_02863</name>
</gene>
<dbReference type="SUPFAM" id="SSF52540">
    <property type="entry name" value="P-loop containing nucleoside triphosphate hydrolases"/>
    <property type="match status" value="1"/>
</dbReference>
<comment type="caution">
    <text evidence="7">The sequence shown here is derived from an EMBL/GenBank/DDBJ whole genome shotgun (WGS) entry which is preliminary data.</text>
</comment>
<evidence type="ECO:0000256" key="1">
    <source>
        <dbReference type="ARBA" id="ARBA00004651"/>
    </source>
</evidence>
<reference evidence="7 8" key="1">
    <citation type="submission" date="2016-03" db="EMBL/GenBank/DDBJ databases">
        <title>Draft genome sequence of Gluconobacter cerinus strain CECT 9110.</title>
        <authorList>
            <person name="Sainz F."/>
            <person name="Mas A."/>
            <person name="Torija M.J."/>
        </authorList>
    </citation>
    <scope>NUCLEOTIDE SEQUENCE [LARGE SCALE GENOMIC DNA]</scope>
    <source>
        <strain evidence="7 8">CECT 9110</strain>
    </source>
</reference>
<keyword evidence="3" id="KW-1003">Cell membrane</keyword>
<keyword evidence="6" id="KW-0472">Membrane</keyword>
<evidence type="ECO:0000256" key="6">
    <source>
        <dbReference type="ARBA" id="ARBA00023136"/>
    </source>
</evidence>
<dbReference type="InterPro" id="IPR051539">
    <property type="entry name" value="T4SS-coupling_protein"/>
</dbReference>
<evidence type="ECO:0000256" key="2">
    <source>
        <dbReference type="ARBA" id="ARBA00008806"/>
    </source>
</evidence>
<dbReference type="AlphaFoldDB" id="A0A1B6VGX7"/>
<sequence>MRELPDEKTGRHPLKLLLLLDEFARLGRASVIASGFSYVAGYGIRLLPVIQARAQLRDVYGPDVTSEIVQNCGVELVFTPKHVDVAKELSERLGNYTYEAKSRSKRVWDAFEGSVSTSDQRRPLMLPQELLLLSQDDVIVLRAGIPPLKGGKIRYYKDKWMAKASSVVPPPIAAARSFDRQALAGDY</sequence>
<dbReference type="PATRIC" id="fig|38307.3.peg.2986"/>
<name>A0A1B6VGX7_9PROT</name>
<comment type="subcellular location">
    <subcellularLocation>
        <location evidence="1">Cell membrane</location>
        <topology evidence="1">Multi-pass membrane protein</topology>
    </subcellularLocation>
</comment>
<protein>
    <submittedName>
        <fullName evidence="7">Conjugal transfer protein TraG</fullName>
    </submittedName>
</protein>